<feature type="transmembrane region" description="Helical" evidence="1">
    <location>
        <begin position="300"/>
        <end position="318"/>
    </location>
</feature>
<dbReference type="OrthoDB" id="2663431at2"/>
<organism evidence="2 3">
    <name type="scientific">Dethiosulfatibacter aminovorans DSM 17477</name>
    <dbReference type="NCBI Taxonomy" id="1121476"/>
    <lineage>
        <taxon>Bacteria</taxon>
        <taxon>Bacillati</taxon>
        <taxon>Bacillota</taxon>
        <taxon>Tissierellia</taxon>
        <taxon>Dethiosulfatibacter</taxon>
    </lineage>
</organism>
<keyword evidence="3" id="KW-1185">Reference proteome</keyword>
<name>A0A1M6ECB8_9FIRM</name>
<dbReference type="RefSeq" id="WP_073048472.1">
    <property type="nucleotide sequence ID" value="NZ_FQZL01000007.1"/>
</dbReference>
<dbReference type="AlphaFoldDB" id="A0A1M6ECB8"/>
<sequence length="357" mass="41494">MRKNWIIALTILIICLISIPAFGNAASPYERPDSNVVLFDDDTGIVLREEWVKFTIDENNWNSRVDVIYDIENEDRDDHHLDIMFIAPYFDYDTGEVYVDRFEAVVDGNEITEFEIKEEDDIPVNWNARYTMEIMDPVDDRMLERRLSDGGPASKGGKVEGIQFSIDIEKGQRKTLEISYKAEEGYYSFDDVVNDVYTHLYYLTPAEFWNGDPVVNLEIEFPNGGYEVHSSIDLDQVSDTIYSARLEGLPDEEWTFSYVDTTGLFYGTNRRSIHNVITWGIITATVLAGIYVRKRKKWKGNLVLLLILPELFLFRPGYGILYLVYFLFAPVTALVLFIILVMMALRQYNKRKRDRRL</sequence>
<gene>
    <name evidence="2" type="ORF">SAMN02745751_01150</name>
</gene>
<evidence type="ECO:0000256" key="1">
    <source>
        <dbReference type="SAM" id="Phobius"/>
    </source>
</evidence>
<dbReference type="Proteomes" id="UP000184052">
    <property type="component" value="Unassembled WGS sequence"/>
</dbReference>
<feature type="transmembrane region" description="Helical" evidence="1">
    <location>
        <begin position="324"/>
        <end position="345"/>
    </location>
</feature>
<dbReference type="Gene3D" id="2.60.40.3680">
    <property type="match status" value="1"/>
</dbReference>
<dbReference type="EMBL" id="FQZL01000007">
    <property type="protein sequence ID" value="SHI83157.1"/>
    <property type="molecule type" value="Genomic_DNA"/>
</dbReference>
<feature type="transmembrane region" description="Helical" evidence="1">
    <location>
        <begin position="276"/>
        <end position="293"/>
    </location>
</feature>
<protein>
    <submittedName>
        <fullName evidence="2">Uncharacterized protein</fullName>
    </submittedName>
</protein>
<accession>A0A1M6ECB8</accession>
<proteinExistence type="predicted"/>
<keyword evidence="1" id="KW-1133">Transmembrane helix</keyword>
<evidence type="ECO:0000313" key="3">
    <source>
        <dbReference type="Proteomes" id="UP000184052"/>
    </source>
</evidence>
<reference evidence="2 3" key="1">
    <citation type="submission" date="2016-11" db="EMBL/GenBank/DDBJ databases">
        <authorList>
            <person name="Jaros S."/>
            <person name="Januszkiewicz K."/>
            <person name="Wedrychowicz H."/>
        </authorList>
    </citation>
    <scope>NUCLEOTIDE SEQUENCE [LARGE SCALE GENOMIC DNA]</scope>
    <source>
        <strain evidence="2 3">DSM 17477</strain>
    </source>
</reference>
<keyword evidence="1" id="KW-0472">Membrane</keyword>
<evidence type="ECO:0000313" key="2">
    <source>
        <dbReference type="EMBL" id="SHI83157.1"/>
    </source>
</evidence>
<keyword evidence="1" id="KW-0812">Transmembrane</keyword>